<keyword evidence="1" id="KW-1133">Transmembrane helix</keyword>
<keyword evidence="1" id="KW-0812">Transmembrane</keyword>
<accession>A0A151XYJ8</accession>
<dbReference type="STRING" id="1806892.AZH43_16660"/>
<evidence type="ECO:0000313" key="3">
    <source>
        <dbReference type="Proteomes" id="UP000076276"/>
    </source>
</evidence>
<name>A0A151XYJ8_9GAMM</name>
<evidence type="ECO:0000256" key="1">
    <source>
        <dbReference type="SAM" id="Phobius"/>
    </source>
</evidence>
<reference evidence="2 3" key="1">
    <citation type="submission" date="2016-03" db="EMBL/GenBank/DDBJ databases">
        <title>Acinetobacter genomospecies 28 strain ANC 4149.</title>
        <authorList>
            <person name="Radolfova-Krizova L."/>
            <person name="Nemec A."/>
        </authorList>
    </citation>
    <scope>NUCLEOTIDE SEQUENCE [LARGE SCALE GENOMIC DNA]</scope>
    <source>
        <strain evidence="2 3">ANC 4149</strain>
    </source>
</reference>
<proteinExistence type="predicted"/>
<dbReference type="RefSeq" id="WP_067671046.1">
    <property type="nucleotide sequence ID" value="NZ_CBCSIK010000010.1"/>
</dbReference>
<dbReference type="Proteomes" id="UP000076276">
    <property type="component" value="Unassembled WGS sequence"/>
</dbReference>
<feature type="transmembrane region" description="Helical" evidence="1">
    <location>
        <begin position="9"/>
        <end position="28"/>
    </location>
</feature>
<dbReference type="OrthoDB" id="6713303at2"/>
<comment type="caution">
    <text evidence="2">The sequence shown here is derived from an EMBL/GenBank/DDBJ whole genome shotgun (WGS) entry which is preliminary data.</text>
</comment>
<keyword evidence="3" id="KW-1185">Reference proteome</keyword>
<organism evidence="2 3">
    <name type="scientific">Acinetobacter pragensis</name>
    <dbReference type="NCBI Taxonomy" id="1806892"/>
    <lineage>
        <taxon>Bacteria</taxon>
        <taxon>Pseudomonadati</taxon>
        <taxon>Pseudomonadota</taxon>
        <taxon>Gammaproteobacteria</taxon>
        <taxon>Moraxellales</taxon>
        <taxon>Moraxellaceae</taxon>
        <taxon>Acinetobacter</taxon>
    </lineage>
</organism>
<keyword evidence="1" id="KW-0472">Membrane</keyword>
<evidence type="ECO:0000313" key="2">
    <source>
        <dbReference type="EMBL" id="KYQ70913.1"/>
    </source>
</evidence>
<sequence>MPIKFFGTFLAYIVIVMAIGALFINFTFEKPLVEYWILLLLPLFGVPILSTVALAKIDQQA</sequence>
<dbReference type="AlphaFoldDB" id="A0A151XYJ8"/>
<feature type="transmembrane region" description="Helical" evidence="1">
    <location>
        <begin position="34"/>
        <end position="55"/>
    </location>
</feature>
<protein>
    <submittedName>
        <fullName evidence="2">Uncharacterized protein</fullName>
    </submittedName>
</protein>
<gene>
    <name evidence="2" type="ORF">AZH43_16660</name>
</gene>
<dbReference type="EMBL" id="LUAW01000038">
    <property type="protein sequence ID" value="KYQ70913.1"/>
    <property type="molecule type" value="Genomic_DNA"/>
</dbReference>